<feature type="zinc finger region" description="dksA C4-type" evidence="1">
    <location>
        <begin position="84"/>
        <end position="108"/>
    </location>
</feature>
<reference evidence="2" key="1">
    <citation type="journal article" date="2014" name="Int. J. Syst. Evol. Microbiol.">
        <title>Complete genome sequence of Corynebacterium casei LMG S-19264T (=DSM 44701T), isolated from a smear-ripened cheese.</title>
        <authorList>
            <consortium name="US DOE Joint Genome Institute (JGI-PGF)"/>
            <person name="Walter F."/>
            <person name="Albersmeier A."/>
            <person name="Kalinowski J."/>
            <person name="Ruckert C."/>
        </authorList>
    </citation>
    <scope>NUCLEOTIDE SEQUENCE</scope>
    <source>
        <strain evidence="2">CGMCC 4.7138</strain>
    </source>
</reference>
<organism evidence="2 3">
    <name type="scientific">Microbispora bryophytorum</name>
    <dbReference type="NCBI Taxonomy" id="1460882"/>
    <lineage>
        <taxon>Bacteria</taxon>
        <taxon>Bacillati</taxon>
        <taxon>Actinomycetota</taxon>
        <taxon>Actinomycetes</taxon>
        <taxon>Streptosporangiales</taxon>
        <taxon>Streptosporangiaceae</taxon>
        <taxon>Microbispora</taxon>
    </lineage>
</organism>
<keyword evidence="3" id="KW-1185">Reference proteome</keyword>
<reference evidence="2" key="2">
    <citation type="submission" date="2020-09" db="EMBL/GenBank/DDBJ databases">
        <authorList>
            <person name="Sun Q."/>
            <person name="Zhou Y."/>
        </authorList>
    </citation>
    <scope>NUCLEOTIDE SEQUENCE</scope>
    <source>
        <strain evidence="2">CGMCC 4.7138</strain>
    </source>
</reference>
<dbReference type="Gene3D" id="1.20.120.910">
    <property type="entry name" value="DksA, coiled-coil domain"/>
    <property type="match status" value="1"/>
</dbReference>
<dbReference type="Proteomes" id="UP000653480">
    <property type="component" value="Unassembled WGS sequence"/>
</dbReference>
<dbReference type="RefSeq" id="WP_142573345.1">
    <property type="nucleotide sequence ID" value="NZ_BMMN01000001.1"/>
</dbReference>
<dbReference type="EMBL" id="BMMN01000001">
    <property type="protein sequence ID" value="GGO01453.1"/>
    <property type="molecule type" value="Genomic_DNA"/>
</dbReference>
<comment type="caution">
    <text evidence="2">The sequence shown here is derived from an EMBL/GenBank/DDBJ whole genome shotgun (WGS) entry which is preliminary data.</text>
</comment>
<evidence type="ECO:0000256" key="1">
    <source>
        <dbReference type="PROSITE-ProRule" id="PRU00510"/>
    </source>
</evidence>
<name>A0A8H9H0S0_9ACTN</name>
<evidence type="ECO:0008006" key="4">
    <source>
        <dbReference type="Google" id="ProtNLM"/>
    </source>
</evidence>
<dbReference type="PANTHER" id="PTHR33823">
    <property type="entry name" value="RNA POLYMERASE-BINDING TRANSCRIPTION FACTOR DKSA-RELATED"/>
    <property type="match status" value="1"/>
</dbReference>
<proteinExistence type="predicted"/>
<accession>A0A8H9H0S0</accession>
<dbReference type="PROSITE" id="PS51128">
    <property type="entry name" value="ZF_DKSA_2"/>
    <property type="match status" value="1"/>
</dbReference>
<protein>
    <recommendedName>
        <fullName evidence="4">TraR/DksA family transcriptional regulator</fullName>
    </recommendedName>
</protein>
<sequence length="110" mass="11769">MDPAHARELIESERERIKELLAYSAAGRAADLEAAADAKTSLFDSANPLAQELLDDAVAEQLSARLAALDRAVERLRAGTYGVSLRSGRPIPDERLEADPAAELLVDEAG</sequence>
<dbReference type="OrthoDB" id="1121111at2"/>
<gene>
    <name evidence="2" type="ORF">GCM10011574_09200</name>
</gene>
<evidence type="ECO:0000313" key="3">
    <source>
        <dbReference type="Proteomes" id="UP000653480"/>
    </source>
</evidence>
<dbReference type="PANTHER" id="PTHR33823:SF4">
    <property type="entry name" value="GENERAL STRESS PROTEIN 16O"/>
    <property type="match status" value="1"/>
</dbReference>
<evidence type="ECO:0000313" key="2">
    <source>
        <dbReference type="EMBL" id="GGO01453.1"/>
    </source>
</evidence>
<dbReference type="AlphaFoldDB" id="A0A8H9H0S0"/>
<dbReference type="GeneID" id="97246190"/>